<feature type="domain" description="DinB-like" evidence="1">
    <location>
        <begin position="13"/>
        <end position="160"/>
    </location>
</feature>
<dbReference type="Proteomes" id="UP001174909">
    <property type="component" value="Unassembled WGS sequence"/>
</dbReference>
<protein>
    <recommendedName>
        <fullName evidence="1">DinB-like domain-containing protein</fullName>
    </recommendedName>
</protein>
<dbReference type="InterPro" id="IPR034660">
    <property type="entry name" value="DinB/YfiT-like"/>
</dbReference>
<sequence>MSTVQFISDCLAQTHIRLMATCEGLTTEQMAWRPAPTSNNIGFILWHMTRNEDARISRTAGRQGDYEQDLWVSGGWFERFGQQETAPDPGDRLGLRSLAIPAAEVLISYAEAVTSRTVRFFELLDDSRLAEFMGGGERDETVSDSLRHVIVHKNNHHGQIDYLRGVQEEDWDLTPGTGRILPGRSA</sequence>
<dbReference type="Gene3D" id="1.20.120.450">
    <property type="entry name" value="dinb family like domain"/>
    <property type="match status" value="1"/>
</dbReference>
<organism evidence="2 3">
    <name type="scientific">Geodia barretti</name>
    <name type="common">Barrett's horny sponge</name>
    <dbReference type="NCBI Taxonomy" id="519541"/>
    <lineage>
        <taxon>Eukaryota</taxon>
        <taxon>Metazoa</taxon>
        <taxon>Porifera</taxon>
        <taxon>Demospongiae</taxon>
        <taxon>Heteroscleromorpha</taxon>
        <taxon>Tetractinellida</taxon>
        <taxon>Astrophorina</taxon>
        <taxon>Geodiidae</taxon>
        <taxon>Geodia</taxon>
    </lineage>
</organism>
<proteinExistence type="predicted"/>
<accession>A0AA35STH6</accession>
<dbReference type="AlphaFoldDB" id="A0AA35STH6"/>
<dbReference type="SUPFAM" id="SSF109854">
    <property type="entry name" value="DinB/YfiT-like putative metalloenzymes"/>
    <property type="match status" value="1"/>
</dbReference>
<keyword evidence="3" id="KW-1185">Reference proteome</keyword>
<gene>
    <name evidence="2" type="ORF">GBAR_LOCUS19690</name>
</gene>
<evidence type="ECO:0000259" key="1">
    <source>
        <dbReference type="Pfam" id="PF12867"/>
    </source>
</evidence>
<dbReference type="Pfam" id="PF12867">
    <property type="entry name" value="DinB_2"/>
    <property type="match status" value="1"/>
</dbReference>
<evidence type="ECO:0000313" key="3">
    <source>
        <dbReference type="Proteomes" id="UP001174909"/>
    </source>
</evidence>
<comment type="caution">
    <text evidence="2">The sequence shown here is derived from an EMBL/GenBank/DDBJ whole genome shotgun (WGS) entry which is preliminary data.</text>
</comment>
<dbReference type="EMBL" id="CASHTH010002769">
    <property type="protein sequence ID" value="CAI8035073.1"/>
    <property type="molecule type" value="Genomic_DNA"/>
</dbReference>
<evidence type="ECO:0000313" key="2">
    <source>
        <dbReference type="EMBL" id="CAI8035073.1"/>
    </source>
</evidence>
<name>A0AA35STH6_GEOBA</name>
<dbReference type="InterPro" id="IPR024775">
    <property type="entry name" value="DinB-like"/>
</dbReference>
<reference evidence="2" key="1">
    <citation type="submission" date="2023-03" db="EMBL/GenBank/DDBJ databases">
        <authorList>
            <person name="Steffen K."/>
            <person name="Cardenas P."/>
        </authorList>
    </citation>
    <scope>NUCLEOTIDE SEQUENCE</scope>
</reference>